<evidence type="ECO:0000256" key="1">
    <source>
        <dbReference type="ARBA" id="ARBA00004651"/>
    </source>
</evidence>
<dbReference type="Proteomes" id="UP000307808">
    <property type="component" value="Unassembled WGS sequence"/>
</dbReference>
<feature type="signal peptide" evidence="9">
    <location>
        <begin position="1"/>
        <end position="19"/>
    </location>
</feature>
<organism evidence="10 11">
    <name type="scientific">Nocardioides jishulii</name>
    <dbReference type="NCBI Taxonomy" id="2575440"/>
    <lineage>
        <taxon>Bacteria</taxon>
        <taxon>Bacillati</taxon>
        <taxon>Actinomycetota</taxon>
        <taxon>Actinomycetes</taxon>
        <taxon>Propionibacteriales</taxon>
        <taxon>Nocardioidaceae</taxon>
        <taxon>Nocardioides</taxon>
    </lineage>
</organism>
<evidence type="ECO:0000256" key="6">
    <source>
        <dbReference type="ARBA" id="ARBA00023136"/>
    </source>
</evidence>
<dbReference type="OrthoDB" id="3785315at2"/>
<gene>
    <name evidence="10" type="ORF">FC770_00710</name>
</gene>
<feature type="chain" id="PRO_5038961725" evidence="9">
    <location>
        <begin position="20"/>
        <end position="268"/>
    </location>
</feature>
<dbReference type="AlphaFoldDB" id="A0A4U2YSJ0"/>
<evidence type="ECO:0000256" key="9">
    <source>
        <dbReference type="SAM" id="SignalP"/>
    </source>
</evidence>
<evidence type="ECO:0000313" key="11">
    <source>
        <dbReference type="Proteomes" id="UP000307808"/>
    </source>
</evidence>
<proteinExistence type="inferred from homology"/>
<feature type="transmembrane region" description="Helical" evidence="8">
    <location>
        <begin position="230"/>
        <end position="253"/>
    </location>
</feature>
<feature type="transmembrane region" description="Helical" evidence="8">
    <location>
        <begin position="161"/>
        <end position="184"/>
    </location>
</feature>
<dbReference type="Pfam" id="PF09594">
    <property type="entry name" value="GT87"/>
    <property type="match status" value="1"/>
</dbReference>
<comment type="caution">
    <text evidence="10">The sequence shown here is derived from an EMBL/GenBank/DDBJ whole genome shotgun (WGS) entry which is preliminary data.</text>
</comment>
<feature type="transmembrane region" description="Helical" evidence="8">
    <location>
        <begin position="135"/>
        <end position="154"/>
    </location>
</feature>
<evidence type="ECO:0000256" key="8">
    <source>
        <dbReference type="SAM" id="Phobius"/>
    </source>
</evidence>
<reference evidence="10 11" key="1">
    <citation type="submission" date="2019-04" db="EMBL/GenBank/DDBJ databases">
        <authorList>
            <person name="Dong K."/>
        </authorList>
    </citation>
    <scope>NUCLEOTIDE SEQUENCE [LARGE SCALE GENOMIC DNA]</scope>
    <source>
        <strain evidence="11">dk3543</strain>
    </source>
</reference>
<keyword evidence="11" id="KW-1185">Reference proteome</keyword>
<accession>A0A4U2YSJ0</accession>
<protein>
    <submittedName>
        <fullName evidence="10">DUF2029 domain-containing protein</fullName>
    </submittedName>
</protein>
<dbReference type="EMBL" id="SZPY01000001">
    <property type="protein sequence ID" value="TKI63745.1"/>
    <property type="molecule type" value="Genomic_DNA"/>
</dbReference>
<comment type="similarity">
    <text evidence="7">Belongs to the glycosyltransferase 87 family.</text>
</comment>
<evidence type="ECO:0000256" key="2">
    <source>
        <dbReference type="ARBA" id="ARBA00022475"/>
    </source>
</evidence>
<comment type="subcellular location">
    <subcellularLocation>
        <location evidence="1">Cell membrane</location>
        <topology evidence="1">Multi-pass membrane protein</topology>
    </subcellularLocation>
</comment>
<evidence type="ECO:0000256" key="5">
    <source>
        <dbReference type="ARBA" id="ARBA00022989"/>
    </source>
</evidence>
<evidence type="ECO:0000256" key="3">
    <source>
        <dbReference type="ARBA" id="ARBA00022679"/>
    </source>
</evidence>
<sequence>MPHALLLTLMMLAALYAVAHSVAMITEWGLGWDAHAYYVMWDNNLYDAPPGFLDAYNYSPVFAQLLWPLTHLPWPVFLALVMAGSVATQLWLLRPLSVVHQVLMLAISSVQVVSGNIDWLIALGIVFGLRHGAPWVFAAVTKVVPCLGPVWFLARGEWRRLMVFALTLVAVVGFSYALSPGLWRDWFVFLLDNADRRPGMATDLLPPLWARLALAVAITVLAARRSWPWLLPVAMVVAAPVPGTGSWALLAAIPRLRRAGLGPSGANQ</sequence>
<keyword evidence="3" id="KW-0808">Transferase</keyword>
<keyword evidence="2" id="KW-1003">Cell membrane</keyword>
<evidence type="ECO:0000313" key="10">
    <source>
        <dbReference type="EMBL" id="TKI63745.1"/>
    </source>
</evidence>
<keyword evidence="6 8" id="KW-0472">Membrane</keyword>
<dbReference type="GO" id="GO:0016758">
    <property type="term" value="F:hexosyltransferase activity"/>
    <property type="evidence" value="ECO:0007669"/>
    <property type="project" value="InterPro"/>
</dbReference>
<dbReference type="RefSeq" id="WP_137064210.1">
    <property type="nucleotide sequence ID" value="NZ_CP040748.1"/>
</dbReference>
<evidence type="ECO:0000256" key="4">
    <source>
        <dbReference type="ARBA" id="ARBA00022692"/>
    </source>
</evidence>
<keyword evidence="9" id="KW-0732">Signal</keyword>
<keyword evidence="4 8" id="KW-0812">Transmembrane</keyword>
<feature type="transmembrane region" description="Helical" evidence="8">
    <location>
        <begin position="105"/>
        <end position="129"/>
    </location>
</feature>
<feature type="transmembrane region" description="Helical" evidence="8">
    <location>
        <begin position="72"/>
        <end position="93"/>
    </location>
</feature>
<keyword evidence="5 8" id="KW-1133">Transmembrane helix</keyword>
<dbReference type="InterPro" id="IPR018584">
    <property type="entry name" value="GT87"/>
</dbReference>
<evidence type="ECO:0000256" key="7">
    <source>
        <dbReference type="ARBA" id="ARBA00024033"/>
    </source>
</evidence>
<dbReference type="GO" id="GO:0005886">
    <property type="term" value="C:plasma membrane"/>
    <property type="evidence" value="ECO:0007669"/>
    <property type="project" value="UniProtKB-SubCell"/>
</dbReference>
<name>A0A4U2YSJ0_9ACTN</name>